<protein>
    <recommendedName>
        <fullName evidence="3">SIR2-like domain-containing protein</fullName>
    </recommendedName>
</protein>
<sequence>MMQPADPGTDLLTLSFAIHSNPGAYAFLLGAGVSMSSGLPSAWDVRVSLASQVAKQMGAAPEDPISWFAETFGTAAEYQDMLGRLAPTPIERQKLLRGFFEPGDEFDVDVAPSTAHEAVARLVLTGSVRVIVTLNFDRLMEKALRAAGIEPVVIATPADVRGMDPLHTIRCCVIHLHGDYLNPTSMLNTTDELSTYHPDMAALLRDVLTNYGLVAAGWSGVYDPALREAIREHYPPRFTMTWVEPFEQRVEAVELRTAKHGTLIRADADTALGMLADAVTSMRARRARHPLTVTVAAETARRELSGRWVAIELHDTLGAEFTRLHALPELNPSDHPREVDVGIPAMIAAVREAAQVPAALVAAVAYWGSEGSNEWWLREIPRFGVNAYGDGLVKMLALPRHVGAMLYWSAGIASVAAGRFSSMYQLLTLRGADMHDHHEVVLASHLAEFVSYEALAPVLQAGLSLGPRAIEDAWQRFEVLRLATLTIENASFSRLRDEFVEAAGKVAQAVTPEERSSAHVAHQHAVAQLANLVPITAPHLFAARLDWNRGHRLPVAETLVRELDRQGAGHPMLGSRAYDLLSTRTALLATSVAAAQAVQRHRWRTDRVWLDSNGADV</sequence>
<evidence type="ECO:0008006" key="3">
    <source>
        <dbReference type="Google" id="ProtNLM"/>
    </source>
</evidence>
<evidence type="ECO:0000313" key="1">
    <source>
        <dbReference type="EMBL" id="TKR26781.1"/>
    </source>
</evidence>
<dbReference type="InterPro" id="IPR029035">
    <property type="entry name" value="DHS-like_NAD/FAD-binding_dom"/>
</dbReference>
<gene>
    <name evidence="1" type="ORF">FA014_03810</name>
</gene>
<accession>A0A7Z8K1Q5</accession>
<dbReference type="OrthoDB" id="5241047at2"/>
<proteinExistence type="predicted"/>
<dbReference type="EMBL" id="SZYE01000015">
    <property type="protein sequence ID" value="TKR26781.1"/>
    <property type="molecule type" value="Genomic_DNA"/>
</dbReference>
<dbReference type="AlphaFoldDB" id="A0A7Z8K1Q5"/>
<name>A0A7Z8K1Q5_9CELL</name>
<dbReference type="Proteomes" id="UP000308121">
    <property type="component" value="Unassembled WGS sequence"/>
</dbReference>
<dbReference type="Pfam" id="PF13289">
    <property type="entry name" value="SIR2_2"/>
    <property type="match status" value="1"/>
</dbReference>
<evidence type="ECO:0000313" key="2">
    <source>
        <dbReference type="Proteomes" id="UP000308121"/>
    </source>
</evidence>
<dbReference type="SUPFAM" id="SSF52467">
    <property type="entry name" value="DHS-like NAD/FAD-binding domain"/>
    <property type="match status" value="1"/>
</dbReference>
<organism evidence="1 2">
    <name type="scientific">Cellulomonas hominis</name>
    <dbReference type="NCBI Taxonomy" id="156981"/>
    <lineage>
        <taxon>Bacteria</taxon>
        <taxon>Bacillati</taxon>
        <taxon>Actinomycetota</taxon>
        <taxon>Actinomycetes</taxon>
        <taxon>Micrococcales</taxon>
        <taxon>Cellulomonadaceae</taxon>
        <taxon>Cellulomonas</taxon>
    </lineage>
</organism>
<comment type="caution">
    <text evidence="1">The sequence shown here is derived from an EMBL/GenBank/DDBJ whole genome shotgun (WGS) entry which is preliminary data.</text>
</comment>
<dbReference type="Gene3D" id="3.40.50.1220">
    <property type="entry name" value="TPP-binding domain"/>
    <property type="match status" value="1"/>
</dbReference>
<reference evidence="1 2" key="1">
    <citation type="submission" date="2019-05" db="EMBL/GenBank/DDBJ databases">
        <title>Genome sequence of Cellulomonas hominis strain CS1.</title>
        <authorList>
            <person name="Belmont J."/>
            <person name="Maclea K.S."/>
        </authorList>
    </citation>
    <scope>NUCLEOTIDE SEQUENCE [LARGE SCALE GENOMIC DNA]</scope>
    <source>
        <strain evidence="1 2">CS1</strain>
    </source>
</reference>